<accession>A0A0Q4AYW0</accession>
<protein>
    <submittedName>
        <fullName evidence="1">Uncharacterized protein</fullName>
    </submittedName>
</protein>
<reference evidence="1" key="1">
    <citation type="submission" date="2015-08" db="EMBL/GenBank/DDBJ databases">
        <title>Candidatus Bacteriodes Periocalifornicus.</title>
        <authorList>
            <person name="McLean J.S."/>
            <person name="Kelley S."/>
        </authorList>
    </citation>
    <scope>NUCLEOTIDE SEQUENCE [LARGE SCALE GENOMIC DNA]</scope>
    <source>
        <strain evidence="1">12B</strain>
    </source>
</reference>
<organism evidence="1 2">
    <name type="scientific">Candidatus [Bacteroides] periocalifornicus</name>
    <dbReference type="NCBI Taxonomy" id="1702214"/>
    <lineage>
        <taxon>Bacteria</taxon>
        <taxon>Pseudomonadati</taxon>
        <taxon>Bacteroidota</taxon>
    </lineage>
</organism>
<name>A0A0Q4AYW0_9BACT</name>
<keyword evidence="2" id="KW-1185">Reference proteome</keyword>
<proteinExistence type="predicted"/>
<evidence type="ECO:0000313" key="1">
    <source>
        <dbReference type="EMBL" id="KQM09267.1"/>
    </source>
</evidence>
<evidence type="ECO:0000313" key="2">
    <source>
        <dbReference type="Proteomes" id="UP000054172"/>
    </source>
</evidence>
<dbReference type="Proteomes" id="UP000054172">
    <property type="component" value="Unassembled WGS sequence"/>
</dbReference>
<dbReference type="PATRIC" id="fig|1702214.3.peg.696"/>
<gene>
    <name evidence="1" type="ORF">AL399_02530</name>
</gene>
<dbReference type="EMBL" id="LIIK01000008">
    <property type="protein sequence ID" value="KQM09267.1"/>
    <property type="molecule type" value="Genomic_DNA"/>
</dbReference>
<sequence>MLKIALIPQRAPSQPTVQKGNGKRIPVAASTTAMLNASQRLGARNSSHDMRIFPLLELYINLTKSLLYNLEAIPILVIAVCVISRRKWGEIVTCTFT</sequence>
<comment type="caution">
    <text evidence="1">The sequence shown here is derived from an EMBL/GenBank/DDBJ whole genome shotgun (WGS) entry which is preliminary data.</text>
</comment>
<dbReference type="AlphaFoldDB" id="A0A0Q4AYW0"/>